<keyword evidence="8" id="KW-1185">Reference proteome</keyword>
<dbReference type="InterPro" id="IPR006564">
    <property type="entry name" value="Znf_PMZ"/>
</dbReference>
<dbReference type="InterPro" id="IPR018289">
    <property type="entry name" value="MULE_transposase_dom"/>
</dbReference>
<keyword evidence="3" id="KW-0862">Zinc</keyword>
<gene>
    <name evidence="7" type="ORF">DCAR_0101116</name>
</gene>
<dbReference type="InterPro" id="IPR004330">
    <property type="entry name" value="FAR1_DNA_bnd_dom"/>
</dbReference>
<evidence type="ECO:0000256" key="5">
    <source>
        <dbReference type="SAM" id="MobiDB-lite"/>
    </source>
</evidence>
<dbReference type="Pfam" id="PF10551">
    <property type="entry name" value="MULE"/>
    <property type="match status" value="1"/>
</dbReference>
<evidence type="ECO:0000313" key="7">
    <source>
        <dbReference type="EMBL" id="WOG81957.1"/>
    </source>
</evidence>
<dbReference type="PANTHER" id="PTHR47718">
    <property type="entry name" value="OS01G0519700 PROTEIN"/>
    <property type="match status" value="1"/>
</dbReference>
<feature type="domain" description="SWIM-type" evidence="6">
    <location>
        <begin position="588"/>
        <end position="624"/>
    </location>
</feature>
<name>A0AAF0W2K1_DAUCS</name>
<reference evidence="7" key="2">
    <citation type="submission" date="2022-03" db="EMBL/GenBank/DDBJ databases">
        <title>Draft title - Genomic analysis of global carrot germplasm unveils the trajectory of domestication and the origin of high carotenoid orange carrot.</title>
        <authorList>
            <person name="Iorizzo M."/>
            <person name="Ellison S."/>
            <person name="Senalik D."/>
            <person name="Macko-Podgorni A."/>
            <person name="Grzebelus D."/>
            <person name="Bostan H."/>
            <person name="Rolling W."/>
            <person name="Curaba J."/>
            <person name="Simon P."/>
        </authorList>
    </citation>
    <scope>NUCLEOTIDE SEQUENCE</scope>
    <source>
        <tissue evidence="7">Leaf</tissue>
    </source>
</reference>
<evidence type="ECO:0000256" key="2">
    <source>
        <dbReference type="ARBA" id="ARBA00022771"/>
    </source>
</evidence>
<keyword evidence="1" id="KW-0479">Metal-binding</keyword>
<evidence type="ECO:0000256" key="4">
    <source>
        <dbReference type="PROSITE-ProRule" id="PRU00325"/>
    </source>
</evidence>
<dbReference type="InterPro" id="IPR007527">
    <property type="entry name" value="Znf_SWIM"/>
</dbReference>
<sequence>MEVAHEHIDVIPHIESSESDQTDYEIEPQNSESSCSSDSDQEGEEQNEGHSPESVCFTSPDGVKFWTPICEDSKKPQLNQHYPTLEDAFIFYKEYGRICGFDVRKYTKRTDRFGNLYAKYLICNRGGSPRPKKLLDDEGNVVEGPFRKTTSKRCNCPAQVVLKTAGNRGFVLMGFIEEHNHPFVSGAGRMFLRCNRHVSHAHQQFIMDCARANIGATRAHSLVKEMTGSYENVGATISDFKNFSRDVKVRIGDHDTDKLLGKMKDRRSKPENSFYYDYKVDMKGHLTGLFWTDAIGQANYEVFGDIVSFDPTFRTNKYNMVFVPFTGVDNHWKNVTFAAGLLSNEKYKSFKWLINTFKTAMGRAPSCVITDQCPAIRKALEKWWPSTKHRLCMWHIMNKLPLKVGPKLASNKNFVEKLKSAVYSDHLTPEAFEERWKGVISEFKLESNVWLSEMFSIRDKWIPAFFSDIEMAGLLRTTSRSESSNFFFQHYHESGDTLVEFYSSFESAMDKQRLRNADDERRSEQIPLAATSMSIESDASNVYTLELYYMIREEIKSGCFHTIMSDMSRDDEYRYFKCKDELLNDQVFEVSVRHQDSHVTCSCKLFFRRGYLCRHAFAALHQCGIKQIPRAFVKPRWQKNAIRNHSFLGSSNNGGTCVDRDRAKLKRTRAWFEFNNCISVAGESEEFLDIVLNGLNTVHSSLSEKKGSCNIDNSSNRADKFIGPATAPDISVRNPNISRNKGCGSRIKSSREISIENQGTRKCSTCNKFARHNSRTCPEGKNVSTS</sequence>
<reference evidence="7" key="1">
    <citation type="journal article" date="2016" name="Nat. Genet.">
        <title>A high-quality carrot genome assembly provides new insights into carotenoid accumulation and asterid genome evolution.</title>
        <authorList>
            <person name="Iorizzo M."/>
            <person name="Ellison S."/>
            <person name="Senalik D."/>
            <person name="Zeng P."/>
            <person name="Satapoomin P."/>
            <person name="Huang J."/>
            <person name="Bowman M."/>
            <person name="Iovene M."/>
            <person name="Sanseverino W."/>
            <person name="Cavagnaro P."/>
            <person name="Yildiz M."/>
            <person name="Macko-Podgorni A."/>
            <person name="Moranska E."/>
            <person name="Grzebelus E."/>
            <person name="Grzebelus D."/>
            <person name="Ashrafi H."/>
            <person name="Zheng Z."/>
            <person name="Cheng S."/>
            <person name="Spooner D."/>
            <person name="Van Deynze A."/>
            <person name="Simon P."/>
        </authorList>
    </citation>
    <scope>NUCLEOTIDE SEQUENCE</scope>
    <source>
        <tissue evidence="7">Leaf</tissue>
    </source>
</reference>
<accession>A0AAF0W2K1</accession>
<proteinExistence type="predicted"/>
<evidence type="ECO:0000256" key="1">
    <source>
        <dbReference type="ARBA" id="ARBA00022723"/>
    </source>
</evidence>
<protein>
    <recommendedName>
        <fullName evidence="6">SWIM-type domain-containing protein</fullName>
    </recommendedName>
</protein>
<dbReference type="Proteomes" id="UP000077755">
    <property type="component" value="Chromosome 1"/>
</dbReference>
<feature type="region of interest" description="Disordered" evidence="5">
    <location>
        <begin position="1"/>
        <end position="55"/>
    </location>
</feature>
<evidence type="ECO:0000256" key="3">
    <source>
        <dbReference type="ARBA" id="ARBA00022833"/>
    </source>
</evidence>
<feature type="compositionally biased region" description="Low complexity" evidence="5">
    <location>
        <begin position="27"/>
        <end position="38"/>
    </location>
</feature>
<feature type="compositionally biased region" description="Acidic residues" evidence="5">
    <location>
        <begin position="17"/>
        <end position="26"/>
    </location>
</feature>
<dbReference type="PROSITE" id="PS50966">
    <property type="entry name" value="ZF_SWIM"/>
    <property type="match status" value="1"/>
</dbReference>
<dbReference type="Pfam" id="PF04434">
    <property type="entry name" value="SWIM"/>
    <property type="match status" value="1"/>
</dbReference>
<dbReference type="AlphaFoldDB" id="A0AAF0W2K1"/>
<dbReference type="SMART" id="SM00575">
    <property type="entry name" value="ZnF_PMZ"/>
    <property type="match status" value="1"/>
</dbReference>
<evidence type="ECO:0000259" key="6">
    <source>
        <dbReference type="PROSITE" id="PS50966"/>
    </source>
</evidence>
<dbReference type="Pfam" id="PF03101">
    <property type="entry name" value="FAR1"/>
    <property type="match status" value="1"/>
</dbReference>
<dbReference type="EMBL" id="CP093343">
    <property type="protein sequence ID" value="WOG81957.1"/>
    <property type="molecule type" value="Genomic_DNA"/>
</dbReference>
<keyword evidence="2 4" id="KW-0863">Zinc-finger</keyword>
<dbReference type="PANTHER" id="PTHR47718:SF18">
    <property type="entry name" value="PROTEIN FAR1-RELATED SEQUENCE 5-LIKE"/>
    <property type="match status" value="1"/>
</dbReference>
<dbReference type="KEGG" id="dcr:108218162"/>
<dbReference type="GO" id="GO:0008270">
    <property type="term" value="F:zinc ion binding"/>
    <property type="evidence" value="ECO:0007669"/>
    <property type="project" value="UniProtKB-KW"/>
</dbReference>
<evidence type="ECO:0000313" key="8">
    <source>
        <dbReference type="Proteomes" id="UP000077755"/>
    </source>
</evidence>
<organism evidence="7 8">
    <name type="scientific">Daucus carota subsp. sativus</name>
    <name type="common">Carrot</name>
    <dbReference type="NCBI Taxonomy" id="79200"/>
    <lineage>
        <taxon>Eukaryota</taxon>
        <taxon>Viridiplantae</taxon>
        <taxon>Streptophyta</taxon>
        <taxon>Embryophyta</taxon>
        <taxon>Tracheophyta</taxon>
        <taxon>Spermatophyta</taxon>
        <taxon>Magnoliopsida</taxon>
        <taxon>eudicotyledons</taxon>
        <taxon>Gunneridae</taxon>
        <taxon>Pentapetalae</taxon>
        <taxon>asterids</taxon>
        <taxon>campanulids</taxon>
        <taxon>Apiales</taxon>
        <taxon>Apiaceae</taxon>
        <taxon>Apioideae</taxon>
        <taxon>Scandiceae</taxon>
        <taxon>Daucinae</taxon>
        <taxon>Daucus</taxon>
        <taxon>Daucus sect. Daucus</taxon>
    </lineage>
</organism>
<feature type="compositionally biased region" description="Basic and acidic residues" evidence="5">
    <location>
        <begin position="1"/>
        <end position="16"/>
    </location>
</feature>